<keyword evidence="4" id="KW-0862">Zinc</keyword>
<comment type="cofactor">
    <cofactor evidence="1">
        <name>Zn(2+)</name>
        <dbReference type="ChEBI" id="CHEBI:29105"/>
    </cofactor>
</comment>
<evidence type="ECO:0000256" key="3">
    <source>
        <dbReference type="ARBA" id="ARBA00022801"/>
    </source>
</evidence>
<dbReference type="Pfam" id="PF00753">
    <property type="entry name" value="Lactamase_B"/>
    <property type="match status" value="1"/>
</dbReference>
<accession>A0A1J5TRV5</accession>
<evidence type="ECO:0000256" key="2">
    <source>
        <dbReference type="ARBA" id="ARBA00022723"/>
    </source>
</evidence>
<comment type="caution">
    <text evidence="6">The sequence shown here is derived from an EMBL/GenBank/DDBJ whole genome shotgun (WGS) entry which is preliminary data.</text>
</comment>
<evidence type="ECO:0000256" key="4">
    <source>
        <dbReference type="ARBA" id="ARBA00022833"/>
    </source>
</evidence>
<sequence>MALKILQFPVGPLQMNATLVMDVKSKETIFFDPGDEIEDIINVANNEKMNITRLIATHCHIDHIAGSNEAMDRLKLKLEISPLGVDMLGNVGPIAASFGYNISKIEHGSFLRESDKVTIGETTFDILHCPGHSPDSLCFYTNNVLIGGDVIFKGSVGRTDLPGGNPNELMKSIEQKILPLPDNTIIYSGHGPETILGDEKKNNPFITGKVKLM</sequence>
<dbReference type="PANTHER" id="PTHR46233">
    <property type="entry name" value="HYDROXYACYLGLUTATHIONE HYDROLASE GLOC"/>
    <property type="match status" value="1"/>
</dbReference>
<dbReference type="InterPro" id="IPR036866">
    <property type="entry name" value="RibonucZ/Hydroxyglut_hydro"/>
</dbReference>
<dbReference type="InterPro" id="IPR001279">
    <property type="entry name" value="Metallo-B-lactamas"/>
</dbReference>
<evidence type="ECO:0000259" key="5">
    <source>
        <dbReference type="SMART" id="SM00849"/>
    </source>
</evidence>
<dbReference type="GO" id="GO:0046872">
    <property type="term" value="F:metal ion binding"/>
    <property type="evidence" value="ECO:0007669"/>
    <property type="project" value="UniProtKB-KW"/>
</dbReference>
<dbReference type="SUPFAM" id="SSF56281">
    <property type="entry name" value="Metallo-hydrolase/oxidoreductase"/>
    <property type="match status" value="1"/>
</dbReference>
<keyword evidence="3" id="KW-0378">Hydrolase</keyword>
<evidence type="ECO:0000313" key="7">
    <source>
        <dbReference type="Proteomes" id="UP000183138"/>
    </source>
</evidence>
<dbReference type="PANTHER" id="PTHR46233:SF3">
    <property type="entry name" value="HYDROXYACYLGLUTATHIONE HYDROLASE GLOC"/>
    <property type="match status" value="1"/>
</dbReference>
<dbReference type="SMART" id="SM00849">
    <property type="entry name" value="Lactamase_B"/>
    <property type="match status" value="1"/>
</dbReference>
<dbReference type="AlphaFoldDB" id="A0A1J5TRV5"/>
<protein>
    <recommendedName>
        <fullName evidence="5">Metallo-beta-lactamase domain-containing protein</fullName>
    </recommendedName>
</protein>
<dbReference type="Proteomes" id="UP000183138">
    <property type="component" value="Unassembled WGS sequence"/>
</dbReference>
<feature type="domain" description="Metallo-beta-lactamase" evidence="5">
    <location>
        <begin position="14"/>
        <end position="190"/>
    </location>
</feature>
<name>A0A1J5TRV5_9ARCH</name>
<keyword evidence="2" id="KW-0479">Metal-binding</keyword>
<dbReference type="InterPro" id="IPR051453">
    <property type="entry name" value="MBL_Glyoxalase_II"/>
</dbReference>
<evidence type="ECO:0000313" key="6">
    <source>
        <dbReference type="EMBL" id="OIR23657.1"/>
    </source>
</evidence>
<dbReference type="GO" id="GO:0016787">
    <property type="term" value="F:hydrolase activity"/>
    <property type="evidence" value="ECO:0007669"/>
    <property type="project" value="UniProtKB-KW"/>
</dbReference>
<evidence type="ECO:0000256" key="1">
    <source>
        <dbReference type="ARBA" id="ARBA00001947"/>
    </source>
</evidence>
<dbReference type="EMBL" id="MIYY01000001">
    <property type="protein sequence ID" value="OIR23657.1"/>
    <property type="molecule type" value="Genomic_DNA"/>
</dbReference>
<reference evidence="6 7" key="1">
    <citation type="submission" date="2016-08" db="EMBL/GenBank/DDBJ databases">
        <title>New Insights into Marine Group III Euryarchaeota, from dark to light.</title>
        <authorList>
            <person name="Haro-Moreno J.M."/>
            <person name="Rodriguez-Valera F."/>
            <person name="Lopez-Garcia P."/>
            <person name="Moreira D."/>
            <person name="Martin-Cuadrado A.B."/>
        </authorList>
    </citation>
    <scope>NUCLEOTIDE SEQUENCE [LARGE SCALE GENOMIC DNA]</scope>
    <source>
        <strain evidence="6">CG-Epi3</strain>
    </source>
</reference>
<gene>
    <name evidence="6" type="ORF">BEU00_00245</name>
</gene>
<organism evidence="6 7">
    <name type="scientific">Marine Group III euryarchaeote CG-Epi3</name>
    <dbReference type="NCBI Taxonomy" id="1888997"/>
    <lineage>
        <taxon>Archaea</taxon>
        <taxon>Methanobacteriati</taxon>
        <taxon>Thermoplasmatota</taxon>
        <taxon>Thermoplasmata</taxon>
        <taxon>Candidatus Thermoprofundales</taxon>
    </lineage>
</organism>
<dbReference type="Gene3D" id="3.60.15.10">
    <property type="entry name" value="Ribonuclease Z/Hydroxyacylglutathione hydrolase-like"/>
    <property type="match status" value="1"/>
</dbReference>
<proteinExistence type="predicted"/>